<dbReference type="Proteomes" id="UP000003688">
    <property type="component" value="Unassembled WGS sequence"/>
</dbReference>
<proteinExistence type="predicted"/>
<dbReference type="GO" id="GO:0016491">
    <property type="term" value="F:oxidoreductase activity"/>
    <property type="evidence" value="ECO:0007669"/>
    <property type="project" value="TreeGrafter"/>
</dbReference>
<dbReference type="RefSeq" id="WP_007413939.1">
    <property type="nucleotide sequence ID" value="NZ_ABOX02000006.1"/>
</dbReference>
<dbReference type="InterPro" id="IPR011989">
    <property type="entry name" value="ARM-like"/>
</dbReference>
<dbReference type="Gene3D" id="1.25.10.10">
    <property type="entry name" value="Leucine-rich Repeat Variant"/>
    <property type="match status" value="1"/>
</dbReference>
<accession>B9XDP1</accession>
<evidence type="ECO:0000313" key="1">
    <source>
        <dbReference type="EMBL" id="EEF62187.1"/>
    </source>
</evidence>
<name>B9XDP1_PEDPL</name>
<organism evidence="1 2">
    <name type="scientific">Pedosphaera parvula (strain Ellin514)</name>
    <dbReference type="NCBI Taxonomy" id="320771"/>
    <lineage>
        <taxon>Bacteria</taxon>
        <taxon>Pseudomonadati</taxon>
        <taxon>Verrucomicrobiota</taxon>
        <taxon>Pedosphaerae</taxon>
        <taxon>Pedosphaerales</taxon>
        <taxon>Pedosphaeraceae</taxon>
        <taxon>Pedosphaera</taxon>
    </lineage>
</organism>
<protein>
    <recommendedName>
        <fullName evidence="3">PBS lyase HEAT domain protein repeat-containing protein</fullName>
    </recommendedName>
</protein>
<comment type="caution">
    <text evidence="1">The sequence shown here is derived from an EMBL/GenBank/DDBJ whole genome shotgun (WGS) entry which is preliminary data.</text>
</comment>
<dbReference type="EMBL" id="ABOX02000006">
    <property type="protein sequence ID" value="EEF62187.1"/>
    <property type="molecule type" value="Genomic_DNA"/>
</dbReference>
<dbReference type="AlphaFoldDB" id="B9XDP1"/>
<evidence type="ECO:0000313" key="2">
    <source>
        <dbReference type="Proteomes" id="UP000003688"/>
    </source>
</evidence>
<sequence length="256" mass="28897">MQNAGMENPDELKGKVVQEFIAIARDSEDENLAWDAIRELRRRGGHEVFEVVRSLIRSEKEKERILAANVLGQLGAPALPFRKESGDMLMSTLEREKSVEVIKAICFALGHLKEARAINLLLNLKNHANADIRYAVTHGLQCQTDPTAIQGLIELSKDSDEDIRDWATFGLGSMIDVDSPEIREALFDRLNDKYPDAKGEAMVGLARRKDERVVRLIIEELQNPEGELPGYAQEAAEEFDHPEINSILEEKGFRRH</sequence>
<dbReference type="STRING" id="320771.Cflav_PD6462"/>
<reference evidence="1 2" key="1">
    <citation type="journal article" date="2011" name="J. Bacteriol.">
        <title>Genome sequence of 'Pedosphaera parvula' Ellin514, an aerobic Verrucomicrobial isolate from pasture soil.</title>
        <authorList>
            <person name="Kant R."/>
            <person name="van Passel M.W."/>
            <person name="Sangwan P."/>
            <person name="Palva A."/>
            <person name="Lucas S."/>
            <person name="Copeland A."/>
            <person name="Lapidus A."/>
            <person name="Glavina Del Rio T."/>
            <person name="Dalin E."/>
            <person name="Tice H."/>
            <person name="Bruce D."/>
            <person name="Goodwin L."/>
            <person name="Pitluck S."/>
            <person name="Chertkov O."/>
            <person name="Larimer F.W."/>
            <person name="Land M.L."/>
            <person name="Hauser L."/>
            <person name="Brettin T.S."/>
            <person name="Detter J.C."/>
            <person name="Han S."/>
            <person name="de Vos W.M."/>
            <person name="Janssen P.H."/>
            <person name="Smidt H."/>
        </authorList>
    </citation>
    <scope>NUCLEOTIDE SEQUENCE [LARGE SCALE GENOMIC DNA]</scope>
    <source>
        <strain evidence="1 2">Ellin514</strain>
    </source>
</reference>
<dbReference type="PANTHER" id="PTHR12697:SF5">
    <property type="entry name" value="DEOXYHYPUSINE HYDROXYLASE"/>
    <property type="match status" value="1"/>
</dbReference>
<dbReference type="Pfam" id="PF13646">
    <property type="entry name" value="HEAT_2"/>
    <property type="match status" value="1"/>
</dbReference>
<gene>
    <name evidence="1" type="ORF">Cflav_PD6462</name>
</gene>
<dbReference type="PANTHER" id="PTHR12697">
    <property type="entry name" value="PBS LYASE HEAT-LIKE PROTEIN"/>
    <property type="match status" value="1"/>
</dbReference>
<evidence type="ECO:0008006" key="3">
    <source>
        <dbReference type="Google" id="ProtNLM"/>
    </source>
</evidence>
<dbReference type="SUPFAM" id="SSF48371">
    <property type="entry name" value="ARM repeat"/>
    <property type="match status" value="1"/>
</dbReference>
<keyword evidence="2" id="KW-1185">Reference proteome</keyword>
<dbReference type="InterPro" id="IPR016024">
    <property type="entry name" value="ARM-type_fold"/>
</dbReference>